<organism evidence="1 2">
    <name type="scientific">Escherichia phage Stx2 II</name>
    <dbReference type="NCBI Taxonomy" id="194949"/>
    <lineage>
        <taxon>Viruses</taxon>
        <taxon>Duplodnaviria</taxon>
        <taxon>Heunggongvirae</taxon>
        <taxon>Uroviricota</taxon>
        <taxon>Caudoviricetes</taxon>
        <taxon>Sepvirinae</taxon>
        <taxon>Traversvirus</taxon>
        <taxon>Traversvirus II</taxon>
    </lineage>
</organism>
<reference evidence="1 2" key="1">
    <citation type="journal article" date="2003" name="J. Bacteriol.">
        <title>Genome analysis of a novel Shiga toxin 1 (Stx1)-converting phage which is closely related to Stx2-converting phages but not to other Stx1-converting phages.</title>
        <authorList>
            <person name="Sato T."/>
            <person name="Shimizu T."/>
            <person name="Watarai M."/>
            <person name="Kobayashi M."/>
            <person name="Kano S."/>
            <person name="Hamabata T."/>
            <person name="Takeda Y."/>
            <person name="Yamasaki S."/>
        </authorList>
    </citation>
    <scope>NUCLEOTIDE SEQUENCE</scope>
    <source>
        <strain evidence="1">Stx2 phage-II</strain>
    </source>
</reference>
<dbReference type="EMBL" id="AP005154">
    <property type="protein sequence ID" value="BAC78061.1"/>
    <property type="molecule type" value="Genomic_DNA"/>
</dbReference>
<name>Q7Y2Q2_9CAUD</name>
<accession>Q7Y2Q2</accession>
<proteinExistence type="predicted"/>
<dbReference type="KEGG" id="vg:2653421"/>
<protein>
    <submittedName>
        <fullName evidence="1">Uncharacterized protein</fullName>
    </submittedName>
</protein>
<dbReference type="GeneID" id="2653421"/>
<evidence type="ECO:0000313" key="1">
    <source>
        <dbReference type="EMBL" id="BAC78061.1"/>
    </source>
</evidence>
<keyword evidence="2" id="KW-1185">Reference proteome</keyword>
<sequence length="82" mass="8985">MISAIFLSFRHEKRSRSSFGFRIRIALPAGFSALVWPAELRNSTGQAVPPLSVAHLCSSSPCRWSQTQCHTACSCMRSSALS</sequence>
<evidence type="ECO:0000313" key="2">
    <source>
        <dbReference type="Proteomes" id="UP000000983"/>
    </source>
</evidence>
<dbReference type="RefSeq" id="NP_859324.1">
    <property type="nucleotide sequence ID" value="NC_004914.3"/>
</dbReference>
<dbReference type="Proteomes" id="UP000000983">
    <property type="component" value="Segment"/>
</dbReference>